<sequence>MAEPQLSVRSAKARDLAHRLARRENRSIADIVERALESYEIRGAEREPAMSFLCPGFLSKAGRTSILKPSSRTASSFIRTLSFDFLDTNVVSEPFRKSPNEAVIAWPVRHDSELALSIVTIA</sequence>
<keyword evidence="2" id="KW-1185">Reference proteome</keyword>
<comment type="caution">
    <text evidence="1">The sequence shown here is derived from an EMBL/GenBank/DDBJ whole genome shotgun (WGS) entry which is preliminary data.</text>
</comment>
<dbReference type="AlphaFoldDB" id="A0A7W6MGX2"/>
<gene>
    <name evidence="1" type="ORF">GGD53_002658</name>
</gene>
<evidence type="ECO:0000313" key="1">
    <source>
        <dbReference type="EMBL" id="MBB4192501.1"/>
    </source>
</evidence>
<proteinExistence type="predicted"/>
<protein>
    <recommendedName>
        <fullName evidence="3">Plasmid stabilization protein</fullName>
    </recommendedName>
</protein>
<name>A0A7W6MGX2_9HYPH</name>
<evidence type="ECO:0000313" key="2">
    <source>
        <dbReference type="Proteomes" id="UP000524492"/>
    </source>
</evidence>
<dbReference type="EMBL" id="JACIFV010000007">
    <property type="protein sequence ID" value="MBB4192501.1"/>
    <property type="molecule type" value="Genomic_DNA"/>
</dbReference>
<accession>A0A7W6MGX2</accession>
<reference evidence="1 2" key="1">
    <citation type="submission" date="2020-08" db="EMBL/GenBank/DDBJ databases">
        <title>Genomic Encyclopedia of Type Strains, Phase IV (KMG-V): Genome sequencing to study the core and pangenomes of soil and plant-associated prokaryotes.</title>
        <authorList>
            <person name="Whitman W."/>
        </authorList>
    </citation>
    <scope>NUCLEOTIDE SEQUENCE [LARGE SCALE GENOMIC DNA]</scope>
    <source>
        <strain evidence="1 2">SEMIA 4074</strain>
    </source>
</reference>
<evidence type="ECO:0008006" key="3">
    <source>
        <dbReference type="Google" id="ProtNLM"/>
    </source>
</evidence>
<dbReference type="Proteomes" id="UP000524492">
    <property type="component" value="Unassembled WGS sequence"/>
</dbReference>
<organism evidence="1 2">
    <name type="scientific">Rhizobium aethiopicum</name>
    <dbReference type="NCBI Taxonomy" id="1138170"/>
    <lineage>
        <taxon>Bacteria</taxon>
        <taxon>Pseudomonadati</taxon>
        <taxon>Pseudomonadota</taxon>
        <taxon>Alphaproteobacteria</taxon>
        <taxon>Hyphomicrobiales</taxon>
        <taxon>Rhizobiaceae</taxon>
        <taxon>Rhizobium/Agrobacterium group</taxon>
        <taxon>Rhizobium</taxon>
    </lineage>
</organism>